<dbReference type="InterPro" id="IPR001841">
    <property type="entry name" value="Znf_RING"/>
</dbReference>
<evidence type="ECO:0000259" key="3">
    <source>
        <dbReference type="PROSITE" id="PS50089"/>
    </source>
</evidence>
<dbReference type="PANTHER" id="PTHR10666">
    <property type="entry name" value="UBIQUITIN"/>
    <property type="match status" value="1"/>
</dbReference>
<dbReference type="SMART" id="SM00213">
    <property type="entry name" value="UBQ"/>
    <property type="match status" value="2"/>
</dbReference>
<keyword evidence="1" id="KW-0479">Metal-binding</keyword>
<dbReference type="EMBL" id="SNRW01003237">
    <property type="protein sequence ID" value="KAA6390388.1"/>
    <property type="molecule type" value="Genomic_DNA"/>
</dbReference>
<feature type="domain" description="RING-type" evidence="3">
    <location>
        <begin position="297"/>
        <end position="349"/>
    </location>
</feature>
<evidence type="ECO:0000313" key="4">
    <source>
        <dbReference type="EMBL" id="KAA6390388.1"/>
    </source>
</evidence>
<dbReference type="PROSITE" id="PS50053">
    <property type="entry name" value="UBIQUITIN_2"/>
    <property type="match status" value="2"/>
</dbReference>
<evidence type="ECO:0000256" key="1">
    <source>
        <dbReference type="PROSITE-ProRule" id="PRU00175"/>
    </source>
</evidence>
<organism evidence="4 5">
    <name type="scientific">Streblomastix strix</name>
    <dbReference type="NCBI Taxonomy" id="222440"/>
    <lineage>
        <taxon>Eukaryota</taxon>
        <taxon>Metamonada</taxon>
        <taxon>Preaxostyla</taxon>
        <taxon>Oxymonadida</taxon>
        <taxon>Streblomastigidae</taxon>
        <taxon>Streblomastix</taxon>
    </lineage>
</organism>
<dbReference type="InterPro" id="IPR050158">
    <property type="entry name" value="Ubiquitin_ubiquitin-like"/>
</dbReference>
<evidence type="ECO:0000313" key="5">
    <source>
        <dbReference type="Proteomes" id="UP000324800"/>
    </source>
</evidence>
<comment type="caution">
    <text evidence="4">The sequence shown here is derived from an EMBL/GenBank/DDBJ whole genome shotgun (WGS) entry which is preliminary data.</text>
</comment>
<dbReference type="AlphaFoldDB" id="A0A5J4W6B8"/>
<name>A0A5J4W6B8_9EUKA</name>
<feature type="domain" description="Ubiquitin-like" evidence="2">
    <location>
        <begin position="7"/>
        <end position="82"/>
    </location>
</feature>
<dbReference type="Gene3D" id="3.30.40.10">
    <property type="entry name" value="Zinc/RING finger domain, C3HC4 (zinc finger)"/>
    <property type="match status" value="1"/>
</dbReference>
<dbReference type="InterPro" id="IPR000626">
    <property type="entry name" value="Ubiquitin-like_dom"/>
</dbReference>
<dbReference type="SUPFAM" id="SSF54236">
    <property type="entry name" value="Ubiquitin-like"/>
    <property type="match status" value="2"/>
</dbReference>
<keyword evidence="1" id="KW-0863">Zinc-finger</keyword>
<dbReference type="SMART" id="SM00184">
    <property type="entry name" value="RING"/>
    <property type="match status" value="1"/>
</dbReference>
<dbReference type="OrthoDB" id="9994687at2759"/>
<proteinExistence type="predicted"/>
<dbReference type="Pfam" id="PF13639">
    <property type="entry name" value="zf-RING_2"/>
    <property type="match status" value="1"/>
</dbReference>
<dbReference type="Pfam" id="PF00240">
    <property type="entry name" value="ubiquitin"/>
    <property type="match status" value="2"/>
</dbReference>
<feature type="domain" description="Ubiquitin-like" evidence="2">
    <location>
        <begin position="82"/>
        <end position="157"/>
    </location>
</feature>
<dbReference type="GO" id="GO:0008270">
    <property type="term" value="F:zinc ion binding"/>
    <property type="evidence" value="ECO:0007669"/>
    <property type="project" value="UniProtKB-KW"/>
</dbReference>
<evidence type="ECO:0000259" key="2">
    <source>
        <dbReference type="PROSITE" id="PS50053"/>
    </source>
</evidence>
<dbReference type="InterPro" id="IPR013083">
    <property type="entry name" value="Znf_RING/FYVE/PHD"/>
</dbReference>
<keyword evidence="1" id="KW-0862">Zinc</keyword>
<dbReference type="InterPro" id="IPR029071">
    <property type="entry name" value="Ubiquitin-like_domsf"/>
</dbReference>
<reference evidence="4 5" key="1">
    <citation type="submission" date="2019-03" db="EMBL/GenBank/DDBJ databases">
        <title>Single cell metagenomics reveals metabolic interactions within the superorganism composed of flagellate Streblomastix strix and complex community of Bacteroidetes bacteria on its surface.</title>
        <authorList>
            <person name="Treitli S.C."/>
            <person name="Kolisko M."/>
            <person name="Husnik F."/>
            <person name="Keeling P."/>
            <person name="Hampl V."/>
        </authorList>
    </citation>
    <scope>NUCLEOTIDE SEQUENCE [LARGE SCALE GENOMIC DNA]</scope>
    <source>
        <strain evidence="4">ST1C</strain>
    </source>
</reference>
<dbReference type="PRINTS" id="PR00348">
    <property type="entry name" value="UBIQUITIN"/>
</dbReference>
<dbReference type="SUPFAM" id="SSF57850">
    <property type="entry name" value="RING/U-box"/>
    <property type="match status" value="1"/>
</dbReference>
<gene>
    <name evidence="4" type="ORF">EZS28_014085</name>
</gene>
<dbReference type="PROSITE" id="PS50089">
    <property type="entry name" value="ZF_RING_2"/>
    <property type="match status" value="1"/>
</dbReference>
<sequence>MSTRVAMAMMIKVQRNCSDPIEIKIRQDTTVVELKLKLQEQFSTWVKNQILKFAGDELKDEKKLIDYSITDDSLIQLEEKQTQFFLKDLNGKTQVFHMLASETVLSLKQQIFQNLKIPIIEQRLMTGTKQLKDDNTLFDSGVQNDTTVWLLLRLRGGSAKTNSPFVMKEEQFDDDAPAYREVIRGLSVEGKCTNNSCEAHNKKVICYQGFVEFNLLDTKAKCPICTSEVVADKPGFFNCIYKIQSQKPNGEKFWTHWLLTPDRYITFDEAKTTRQQFSKLTAQAIKKDDVLGGGLICPICLLELLKTDPVTQKVTAPDEIRILDCSHPFHKSCITQWTLTGANKCPNCRHMINPNANEQEAQILQAQGQYLVEKQEQSRGGNSS</sequence>
<dbReference type="InterPro" id="IPR019956">
    <property type="entry name" value="Ubiquitin_dom"/>
</dbReference>
<dbReference type="Proteomes" id="UP000324800">
    <property type="component" value="Unassembled WGS sequence"/>
</dbReference>
<dbReference type="Gene3D" id="3.10.20.90">
    <property type="entry name" value="Phosphatidylinositol 3-kinase Catalytic Subunit, Chain A, domain 1"/>
    <property type="match status" value="2"/>
</dbReference>
<accession>A0A5J4W6B8</accession>
<dbReference type="CDD" id="cd17039">
    <property type="entry name" value="Ubl_ubiquitin_like"/>
    <property type="match status" value="1"/>
</dbReference>
<protein>
    <submittedName>
        <fullName evidence="4">Putative ring and ubiquitin domain containing protein</fullName>
    </submittedName>
</protein>